<dbReference type="AlphaFoldDB" id="A0A381VUJ0"/>
<protein>
    <submittedName>
        <fullName evidence="1">Uncharacterized protein</fullName>
    </submittedName>
</protein>
<dbReference type="EMBL" id="UINC01009822">
    <property type="protein sequence ID" value="SVA43945.1"/>
    <property type="molecule type" value="Genomic_DNA"/>
</dbReference>
<name>A0A381VUJ0_9ZZZZ</name>
<accession>A0A381VUJ0</accession>
<sequence length="78" mass="8956">VEHFDVLFLIEELVLVEIMWLDYHAPTIAVGIVIDKIGIVLDFAVQFKDLAWDWGVDQNRLHIPVVVGLDCNQQVFHS</sequence>
<organism evidence="1">
    <name type="scientific">marine metagenome</name>
    <dbReference type="NCBI Taxonomy" id="408172"/>
    <lineage>
        <taxon>unclassified sequences</taxon>
        <taxon>metagenomes</taxon>
        <taxon>ecological metagenomes</taxon>
    </lineage>
</organism>
<feature type="non-terminal residue" evidence="1">
    <location>
        <position position="1"/>
    </location>
</feature>
<evidence type="ECO:0000313" key="1">
    <source>
        <dbReference type="EMBL" id="SVA43945.1"/>
    </source>
</evidence>
<gene>
    <name evidence="1" type="ORF">METZ01_LOCUS96799</name>
</gene>
<proteinExistence type="predicted"/>
<reference evidence="1" key="1">
    <citation type="submission" date="2018-05" db="EMBL/GenBank/DDBJ databases">
        <authorList>
            <person name="Lanie J.A."/>
            <person name="Ng W.-L."/>
            <person name="Kazmierczak K.M."/>
            <person name="Andrzejewski T.M."/>
            <person name="Davidsen T.M."/>
            <person name="Wayne K.J."/>
            <person name="Tettelin H."/>
            <person name="Glass J.I."/>
            <person name="Rusch D."/>
            <person name="Podicherti R."/>
            <person name="Tsui H.-C.T."/>
            <person name="Winkler M.E."/>
        </authorList>
    </citation>
    <scope>NUCLEOTIDE SEQUENCE</scope>
</reference>